<protein>
    <submittedName>
        <fullName evidence="1">Uncharacterized protein</fullName>
    </submittedName>
</protein>
<evidence type="ECO:0000313" key="2">
    <source>
        <dbReference type="Proteomes" id="UP000054632"/>
    </source>
</evidence>
<evidence type="ECO:0000313" key="1">
    <source>
        <dbReference type="EMBL" id="KRY73783.1"/>
    </source>
</evidence>
<reference evidence="1 2" key="1">
    <citation type="submission" date="2015-01" db="EMBL/GenBank/DDBJ databases">
        <title>Evolution of Trichinella species and genotypes.</title>
        <authorList>
            <person name="Korhonen P.K."/>
            <person name="Edoardo P."/>
            <person name="Giuseppe L.R."/>
            <person name="Gasser R.B."/>
        </authorList>
    </citation>
    <scope>NUCLEOTIDE SEQUENCE [LARGE SCALE GENOMIC DNA]</scope>
    <source>
        <strain evidence="1">ISS13</strain>
    </source>
</reference>
<sequence>MLFTFYDILKVKTIINVVSLINNASAITISATDKPKTVIISLNATFESHFFKWKIKMSFMYYNSSSQDRGNAKSVSFVIAITAFASSVFNREHYRQERHALKITDFFLGLNKNLCFITSASTDIPIYVDSKIDINRILSTENGIR</sequence>
<gene>
    <name evidence="1" type="ORF">T4A_2081</name>
</gene>
<name>A0A0V1EIY7_TRIPS</name>
<comment type="caution">
    <text evidence="1">The sequence shown here is derived from an EMBL/GenBank/DDBJ whole genome shotgun (WGS) entry which is preliminary data.</text>
</comment>
<dbReference type="Proteomes" id="UP000054632">
    <property type="component" value="Unassembled WGS sequence"/>
</dbReference>
<accession>A0A0V1EIY7</accession>
<dbReference type="AlphaFoldDB" id="A0A0V1EIY7"/>
<proteinExistence type="predicted"/>
<dbReference type="EMBL" id="JYDR01000031">
    <property type="protein sequence ID" value="KRY73783.1"/>
    <property type="molecule type" value="Genomic_DNA"/>
</dbReference>
<organism evidence="1 2">
    <name type="scientific">Trichinella pseudospiralis</name>
    <name type="common">Parasitic roundworm</name>
    <dbReference type="NCBI Taxonomy" id="6337"/>
    <lineage>
        <taxon>Eukaryota</taxon>
        <taxon>Metazoa</taxon>
        <taxon>Ecdysozoa</taxon>
        <taxon>Nematoda</taxon>
        <taxon>Enoplea</taxon>
        <taxon>Dorylaimia</taxon>
        <taxon>Trichinellida</taxon>
        <taxon>Trichinellidae</taxon>
        <taxon>Trichinella</taxon>
    </lineage>
</organism>